<keyword evidence="1" id="KW-0472">Membrane</keyword>
<dbReference type="Proteomes" id="UP000223060">
    <property type="component" value="Chromosome"/>
</dbReference>
<accession>A0A1S7FRC1</accession>
<evidence type="ECO:0000313" key="2">
    <source>
        <dbReference type="EMBL" id="AQY49940.1"/>
    </source>
</evidence>
<proteinExistence type="predicted"/>
<evidence type="ECO:0008006" key="4">
    <source>
        <dbReference type="Google" id="ProtNLM"/>
    </source>
</evidence>
<feature type="transmembrane region" description="Helical" evidence="1">
    <location>
        <begin position="6"/>
        <end position="23"/>
    </location>
</feature>
<keyword evidence="1" id="KW-0812">Transmembrane</keyword>
<keyword evidence="1" id="KW-1133">Transmembrane helix</keyword>
<dbReference type="AlphaFoldDB" id="A0A1S7FRC1"/>
<sequence length="207" mass="23590">MTEKRYGWVLLVLICTVMGTLVVKHLHTKNFAEEQINTYIAKQGVPSKNIYDEKFVWDWQKSGDYVKNFKVRGDSADITYQYLFIGKGQEVLFTPYSPTSDEPDVKYPPNEEEPNFILYRGEAYDDGDSSLYVYNLKSSIGADFGLPGGKYVLHKSGDIFDADGNKIEADDIKKGDKLKVYLSESTAIKETYPGQIDAEYIFKVVRE</sequence>
<gene>
    <name evidence="2" type="ORF">UE46_01990</name>
</gene>
<organism evidence="2 3">
    <name type="scientific">Listeria weihenstephanensis</name>
    <dbReference type="NCBI Taxonomy" id="1006155"/>
    <lineage>
        <taxon>Bacteria</taxon>
        <taxon>Bacillati</taxon>
        <taxon>Bacillota</taxon>
        <taxon>Bacilli</taxon>
        <taxon>Bacillales</taxon>
        <taxon>Listeriaceae</taxon>
        <taxon>Listeria</taxon>
    </lineage>
</organism>
<dbReference type="EMBL" id="CP011102">
    <property type="protein sequence ID" value="AQY49940.1"/>
    <property type="molecule type" value="Genomic_DNA"/>
</dbReference>
<keyword evidence="3" id="KW-1185">Reference proteome</keyword>
<protein>
    <recommendedName>
        <fullName evidence="4">Lipoprotein</fullName>
    </recommendedName>
</protein>
<name>A0A1S7FRC1_9LIST</name>
<evidence type="ECO:0000313" key="3">
    <source>
        <dbReference type="Proteomes" id="UP000223060"/>
    </source>
</evidence>
<evidence type="ECO:0000256" key="1">
    <source>
        <dbReference type="SAM" id="Phobius"/>
    </source>
</evidence>
<reference evidence="3" key="1">
    <citation type="submission" date="2015-03" db="EMBL/GenBank/DDBJ databases">
        <authorList>
            <person name="Ferrari E."/>
            <person name="Walter M.C."/>
            <person name="Huptas C."/>
            <person name="Scherer S."/>
            <person name="Mueller-Herbst S."/>
        </authorList>
    </citation>
    <scope>NUCLEOTIDE SEQUENCE [LARGE SCALE GENOMIC DNA]</scope>
    <source>
        <strain evidence="3">LWP01</strain>
    </source>
</reference>
<dbReference type="RefSeq" id="WP_036060479.1">
    <property type="nucleotide sequence ID" value="NZ_CP011102.1"/>
</dbReference>
<dbReference type="KEGG" id="lwi:UE46_01990"/>